<accession>F3PYF2</accession>
<dbReference type="Gene3D" id="3.40.50.2300">
    <property type="match status" value="1"/>
</dbReference>
<feature type="modified residue" description="4-aspartylphosphate" evidence="8">
    <location>
        <position position="1206"/>
    </location>
</feature>
<dbReference type="PROSITE" id="PS01124">
    <property type="entry name" value="HTH_ARAC_FAMILY_2"/>
    <property type="match status" value="1"/>
</dbReference>
<dbReference type="PROSITE" id="PS50110">
    <property type="entry name" value="RESPONSE_REGULATORY"/>
    <property type="match status" value="1"/>
</dbReference>
<dbReference type="SUPFAM" id="SSF46689">
    <property type="entry name" value="Homeodomain-like"/>
    <property type="match status" value="1"/>
</dbReference>
<dbReference type="GO" id="GO:0043565">
    <property type="term" value="F:sequence-specific DNA binding"/>
    <property type="evidence" value="ECO:0007669"/>
    <property type="project" value="InterPro"/>
</dbReference>
<dbReference type="InterPro" id="IPR011110">
    <property type="entry name" value="Reg_prop"/>
</dbReference>
<evidence type="ECO:0000256" key="1">
    <source>
        <dbReference type="ARBA" id="ARBA00000085"/>
    </source>
</evidence>
<dbReference type="SUPFAM" id="SSF55874">
    <property type="entry name" value="ATPase domain of HSP90 chaperone/DNA topoisomerase II/histidine kinase"/>
    <property type="match status" value="1"/>
</dbReference>
<dbReference type="InterPro" id="IPR003661">
    <property type="entry name" value="HisK_dim/P_dom"/>
</dbReference>
<dbReference type="SMART" id="SM00388">
    <property type="entry name" value="HisKA"/>
    <property type="match status" value="1"/>
</dbReference>
<name>F3PYF2_9BACE</name>
<dbReference type="SUPFAM" id="SSF52172">
    <property type="entry name" value="CheY-like"/>
    <property type="match status" value="1"/>
</dbReference>
<dbReference type="InterPro" id="IPR036890">
    <property type="entry name" value="HATPase_C_sf"/>
</dbReference>
<dbReference type="InterPro" id="IPR009057">
    <property type="entry name" value="Homeodomain-like_sf"/>
</dbReference>
<dbReference type="Gene3D" id="1.10.10.60">
    <property type="entry name" value="Homeodomain-like"/>
    <property type="match status" value="1"/>
</dbReference>
<evidence type="ECO:0000259" key="11">
    <source>
        <dbReference type="PROSITE" id="PS50110"/>
    </source>
</evidence>
<evidence type="ECO:0000256" key="5">
    <source>
        <dbReference type="ARBA" id="ARBA00022777"/>
    </source>
</evidence>
<dbReference type="Gene3D" id="1.10.287.130">
    <property type="match status" value="1"/>
</dbReference>
<dbReference type="STRING" id="763034.HMPREF9446_03800"/>
<sequence length="1433" mass="162143">MKNLHKLLISAVISLILPILPSSLHANEIFKRLNINNGLAHTDACCILQDSTGLIWIGTLAGLQNYDGYNLQTFDYYPKNHKIYESHNRIRAMACNTDKIWLGTESGLTCFDLNTHRYIPYHIEGDELSQRLRSTVHEIFINPAGCHLWIRTSKEAIVAQVHKDTLKSVEWNNDADRIFCKGITDLQFQGETVWASTGFHLVKLGIRNGQIVLLNSYATDKLLKKNDIIRSIHLMGNYLYVRSGEGCYRFNIAGGQPDCSTSVYTGFHQVNPRIPTTTNGKLIVSKEGDLWCIYSAGIFEMKQPFSSQAVIREYLRNTPDEEHSSLKIEDLLIDKYNNLWVASNSWGIFYRSLSKSIFSNLSAPDFQEMGFSQNEVVSITGQDNGTNWILVEYSSLFRHSPQTGELTLMPLQKTKNAETIYYQTLEMSRDQRHLYIGTSHGIFLYDTYTQKSRKLDSKNSGDANLINISIAHLKEDSSGHLWIGTWGNGIFRISNPLSDPKITMHLNTQTDPCLLSNHISHILVKGHSTFLCTTNGLNRLQLTDDGRIKNLSSYQADSSMKNSMSTNYLADIDCSNDSICWVGTIGGGLNKIVLHSERNNDYTATCYTVQDGLPNNDCEIVLLDHKGNVWTGGKGITQLNPQKNTIHTYGLGDGLQNNAFKINASYKGNDGYLYMGGLYGLSYFHPSHLICSTGNNELMLCGLTVNNQKIVPKAAYNGRILLDKVLDKTSELTLNYLQNNFTISFAALGYELSEQIMYRYRLKGFQQEWHTLRYTNNEVYFSNLPYDSYELEVQFSTDKGYTWQEPVKKLEINVLPPWWLSFQAKVSYVLIVLLVLYIAFRQYSKEQNLKKENEIQKILMAQDEEKYQAKMQFFMNASHELKTPLTLILLAAEKLFNDNKPVKECKTILTNAKKMLALITELVDIRKADLGIGTLNIEHLNMSQLVRRIFDEISSWANNKHISATFTADAEDIELDADKDKMGKMIINLLSNAIKYTNEDGKVDVHFKKGTMKDVTPCYGNLHTEGNISPEQPVCILTVRDTGVGISTESIRLIYERFFQVQGSSQSHLGSGIGLAIVKSIVLQHNGMIIVSSERMVGTEFIVALPISGSNPITGKGENSDFDFKGFMNNQYCELDTNETNNIKEPESPRSDNPKLPTLLIVEDNKELQTALREQLSSSYNIHTADNGRMGLDMCMSIFPDIIVSDVMMPEMDGIEMCRRIKNNLSVAYIPLVLLTAKDNVESQIEGYESGADLYIPKPFSMKLLEVNLHRLLTQREQWLKGNRPDNAMQASPDYIRNTTAEETAAEKKTAKKEPQKSALSAEELQAMTEQFKKVINDNLSDPNLSPDQLAAAMGVSRTKLYRDLKRIDGQSLADYVRNVRLEKAAYLLTNSNLNIQEIMLEVGFINNSHFTKTFKLKFEMSPTEYKKNICRE</sequence>
<dbReference type="InterPro" id="IPR004358">
    <property type="entry name" value="Sig_transdc_His_kin-like_C"/>
</dbReference>
<dbReference type="Pfam" id="PF07495">
    <property type="entry name" value="Y_Y_Y"/>
    <property type="match status" value="1"/>
</dbReference>
<evidence type="ECO:0000259" key="10">
    <source>
        <dbReference type="PROSITE" id="PS50109"/>
    </source>
</evidence>
<dbReference type="CDD" id="cd00082">
    <property type="entry name" value="HisKA"/>
    <property type="match status" value="1"/>
</dbReference>
<dbReference type="PANTHER" id="PTHR43547">
    <property type="entry name" value="TWO-COMPONENT HISTIDINE KINASE"/>
    <property type="match status" value="1"/>
</dbReference>
<evidence type="ECO:0000259" key="9">
    <source>
        <dbReference type="PROSITE" id="PS01124"/>
    </source>
</evidence>
<evidence type="ECO:0000256" key="8">
    <source>
        <dbReference type="PROSITE-ProRule" id="PRU00169"/>
    </source>
</evidence>
<dbReference type="SMART" id="SM00342">
    <property type="entry name" value="HTH_ARAC"/>
    <property type="match status" value="1"/>
</dbReference>
<dbReference type="Gene3D" id="2.130.10.10">
    <property type="entry name" value="YVTN repeat-like/Quinoprotein amine dehydrogenase"/>
    <property type="match status" value="2"/>
</dbReference>
<dbReference type="Gene3D" id="2.60.40.10">
    <property type="entry name" value="Immunoglobulins"/>
    <property type="match status" value="1"/>
</dbReference>
<dbReference type="SUPFAM" id="SSF63829">
    <property type="entry name" value="Calcium-dependent phosphotriesterase"/>
    <property type="match status" value="2"/>
</dbReference>
<dbReference type="EMBL" id="AFBN01000109">
    <property type="protein sequence ID" value="EGF50373.1"/>
    <property type="molecule type" value="Genomic_DNA"/>
</dbReference>
<evidence type="ECO:0000256" key="2">
    <source>
        <dbReference type="ARBA" id="ARBA00012438"/>
    </source>
</evidence>
<dbReference type="InterPro" id="IPR011006">
    <property type="entry name" value="CheY-like_superfamily"/>
</dbReference>
<evidence type="ECO:0000256" key="6">
    <source>
        <dbReference type="ARBA" id="ARBA00023015"/>
    </source>
</evidence>
<keyword evidence="5 12" id="KW-0418">Kinase</keyword>
<dbReference type="InterPro" id="IPR036097">
    <property type="entry name" value="HisK_dim/P_sf"/>
</dbReference>
<feature type="domain" description="HTH araC/xylS-type" evidence="9">
    <location>
        <begin position="1330"/>
        <end position="1429"/>
    </location>
</feature>
<dbReference type="PROSITE" id="PS50109">
    <property type="entry name" value="HIS_KIN"/>
    <property type="match status" value="1"/>
</dbReference>
<evidence type="ECO:0000313" key="13">
    <source>
        <dbReference type="Proteomes" id="UP000003416"/>
    </source>
</evidence>
<dbReference type="PANTHER" id="PTHR43547:SF2">
    <property type="entry name" value="HYBRID SIGNAL TRANSDUCTION HISTIDINE KINASE C"/>
    <property type="match status" value="1"/>
</dbReference>
<dbReference type="Pfam" id="PF00512">
    <property type="entry name" value="HisKA"/>
    <property type="match status" value="1"/>
</dbReference>
<keyword evidence="13" id="KW-1185">Reference proteome</keyword>
<reference evidence="12 13" key="1">
    <citation type="submission" date="2011-02" db="EMBL/GenBank/DDBJ databases">
        <authorList>
            <person name="Weinstock G."/>
            <person name="Sodergren E."/>
            <person name="Clifton S."/>
            <person name="Fulton L."/>
            <person name="Fulton B."/>
            <person name="Courtney L."/>
            <person name="Fronick C."/>
            <person name="Harrison M."/>
            <person name="Strong C."/>
            <person name="Farmer C."/>
            <person name="Delahaunty K."/>
            <person name="Markovic C."/>
            <person name="Hall O."/>
            <person name="Minx P."/>
            <person name="Tomlinson C."/>
            <person name="Mitreva M."/>
            <person name="Hou S."/>
            <person name="Chen J."/>
            <person name="Wollam A."/>
            <person name="Pepin K.H."/>
            <person name="Johnson M."/>
            <person name="Bhonagiri V."/>
            <person name="Zhang X."/>
            <person name="Suruliraj S."/>
            <person name="Warren W."/>
            <person name="Chinwalla A."/>
            <person name="Mardis E.R."/>
            <person name="Wilson R.K."/>
        </authorList>
    </citation>
    <scope>NUCLEOTIDE SEQUENCE [LARGE SCALE GENOMIC DNA]</scope>
    <source>
        <strain evidence="12 13">YIT 12057</strain>
    </source>
</reference>
<dbReference type="SUPFAM" id="SSF47384">
    <property type="entry name" value="Homodimeric domain of signal transducing histidine kinase"/>
    <property type="match status" value="1"/>
</dbReference>
<dbReference type="SMART" id="SM00448">
    <property type="entry name" value="REC"/>
    <property type="match status" value="1"/>
</dbReference>
<dbReference type="InterPro" id="IPR011123">
    <property type="entry name" value="Y_Y_Y"/>
</dbReference>
<dbReference type="eggNOG" id="COG2205">
    <property type="taxonomic scope" value="Bacteria"/>
</dbReference>
<dbReference type="PRINTS" id="PR00344">
    <property type="entry name" value="BCTRLSENSOR"/>
</dbReference>
<evidence type="ECO:0000256" key="3">
    <source>
        <dbReference type="ARBA" id="ARBA00022553"/>
    </source>
</evidence>
<dbReference type="GO" id="GO:0003700">
    <property type="term" value="F:DNA-binding transcription factor activity"/>
    <property type="evidence" value="ECO:0007669"/>
    <property type="project" value="InterPro"/>
</dbReference>
<keyword evidence="3 8" id="KW-0597">Phosphoprotein</keyword>
<dbReference type="InterPro" id="IPR005467">
    <property type="entry name" value="His_kinase_dom"/>
</dbReference>
<dbReference type="FunFam" id="3.30.565.10:FF:000006">
    <property type="entry name" value="Sensor histidine kinase WalK"/>
    <property type="match status" value="1"/>
</dbReference>
<gene>
    <name evidence="12" type="ORF">HMPREF9446_03800</name>
</gene>
<evidence type="ECO:0000256" key="7">
    <source>
        <dbReference type="ARBA" id="ARBA00023163"/>
    </source>
</evidence>
<keyword evidence="6" id="KW-0805">Transcription regulation</keyword>
<dbReference type="InterPro" id="IPR013783">
    <property type="entry name" value="Ig-like_fold"/>
</dbReference>
<dbReference type="Pfam" id="PF12833">
    <property type="entry name" value="HTH_18"/>
    <property type="match status" value="1"/>
</dbReference>
<proteinExistence type="predicted"/>
<dbReference type="GO" id="GO:0000155">
    <property type="term" value="F:phosphorelay sensor kinase activity"/>
    <property type="evidence" value="ECO:0007669"/>
    <property type="project" value="InterPro"/>
</dbReference>
<dbReference type="Pfam" id="PF00072">
    <property type="entry name" value="Response_reg"/>
    <property type="match status" value="1"/>
</dbReference>
<dbReference type="SMART" id="SM00387">
    <property type="entry name" value="HATPase_c"/>
    <property type="match status" value="1"/>
</dbReference>
<comment type="caution">
    <text evidence="12">The sequence shown here is derived from an EMBL/GenBank/DDBJ whole genome shotgun (WGS) entry which is preliminary data.</text>
</comment>
<dbReference type="InterPro" id="IPR015943">
    <property type="entry name" value="WD40/YVTN_repeat-like_dom_sf"/>
</dbReference>
<keyword evidence="4" id="KW-0808">Transferase</keyword>
<dbReference type="Proteomes" id="UP000003416">
    <property type="component" value="Unassembled WGS sequence"/>
</dbReference>
<dbReference type="CDD" id="cd17574">
    <property type="entry name" value="REC_OmpR"/>
    <property type="match status" value="1"/>
</dbReference>
<protein>
    <recommendedName>
        <fullName evidence="2">histidine kinase</fullName>
        <ecNumber evidence="2">2.7.13.3</ecNumber>
    </recommendedName>
</protein>
<organism evidence="12 13">
    <name type="scientific">Bacteroides fluxus YIT 12057</name>
    <dbReference type="NCBI Taxonomy" id="763034"/>
    <lineage>
        <taxon>Bacteria</taxon>
        <taxon>Pseudomonadati</taxon>
        <taxon>Bacteroidota</taxon>
        <taxon>Bacteroidia</taxon>
        <taxon>Bacteroidales</taxon>
        <taxon>Bacteroidaceae</taxon>
        <taxon>Bacteroides</taxon>
    </lineage>
</organism>
<dbReference type="HOGENOM" id="CLU_000445_28_1_10"/>
<feature type="domain" description="Histidine kinase" evidence="10">
    <location>
        <begin position="876"/>
        <end position="1109"/>
    </location>
</feature>
<comment type="catalytic activity">
    <reaction evidence="1">
        <text>ATP + protein L-histidine = ADP + protein N-phospho-L-histidine.</text>
        <dbReference type="EC" id="2.7.13.3"/>
    </reaction>
</comment>
<keyword evidence="7" id="KW-0804">Transcription</keyword>
<feature type="domain" description="Response regulatory" evidence="11">
    <location>
        <begin position="1158"/>
        <end position="1273"/>
    </location>
</feature>
<dbReference type="InterPro" id="IPR003594">
    <property type="entry name" value="HATPase_dom"/>
</dbReference>
<evidence type="ECO:0000256" key="4">
    <source>
        <dbReference type="ARBA" id="ARBA00022679"/>
    </source>
</evidence>
<dbReference type="Gene3D" id="3.30.565.10">
    <property type="entry name" value="Histidine kinase-like ATPase, C-terminal domain"/>
    <property type="match status" value="1"/>
</dbReference>
<dbReference type="Pfam" id="PF02518">
    <property type="entry name" value="HATPase_c"/>
    <property type="match status" value="1"/>
</dbReference>
<evidence type="ECO:0000313" key="12">
    <source>
        <dbReference type="EMBL" id="EGF50373.1"/>
    </source>
</evidence>
<dbReference type="eggNOG" id="COG0745">
    <property type="taxonomic scope" value="Bacteria"/>
</dbReference>
<dbReference type="EC" id="2.7.13.3" evidence="2"/>
<dbReference type="Pfam" id="PF07494">
    <property type="entry name" value="Reg_prop"/>
    <property type="match status" value="1"/>
</dbReference>
<dbReference type="InterPro" id="IPR001789">
    <property type="entry name" value="Sig_transdc_resp-reg_receiver"/>
</dbReference>
<dbReference type="InterPro" id="IPR018060">
    <property type="entry name" value="HTH_AraC"/>
</dbReference>